<accession>A0ABT2TA49</accession>
<dbReference type="RefSeq" id="WP_059066417.1">
    <property type="nucleotide sequence ID" value="NZ_JAOQJX010000006.1"/>
</dbReference>
<dbReference type="PANTHER" id="PTHR22789">
    <property type="entry name" value="FUCULOSE PHOSPHATE ALDOLASE"/>
    <property type="match status" value="1"/>
</dbReference>
<evidence type="ECO:0000256" key="1">
    <source>
        <dbReference type="ARBA" id="ARBA00022723"/>
    </source>
</evidence>
<protein>
    <submittedName>
        <fullName evidence="4">Class II aldolase/adducin family protein</fullName>
    </submittedName>
</protein>
<evidence type="ECO:0000313" key="4">
    <source>
        <dbReference type="EMBL" id="MCU6747158.1"/>
    </source>
</evidence>
<dbReference type="SUPFAM" id="SSF53639">
    <property type="entry name" value="AraD/HMP-PK domain-like"/>
    <property type="match status" value="1"/>
</dbReference>
<dbReference type="Proteomes" id="UP001652394">
    <property type="component" value="Unassembled WGS sequence"/>
</dbReference>
<sequence length="201" mass="23113">MAGISYLKDREDMCKVAHYMWDRRLTNAAGGNFAVRVDDDRILISPSLMSERHFCELQPEDFLLINSNMDILEGTGKLSREGYMHVLLLTKFNNIKATIHAHPQYCMVYVAQSKPIPNITEATMKRGPVECIPYTKAYTKNLHEEIYKYWDNRRELAETYPIGCIMPLHGVVVSGSDLHMAYSMLERIEQDAMCGIFKNNI</sequence>
<name>A0ABT2TA49_9FIRM</name>
<dbReference type="SMART" id="SM01007">
    <property type="entry name" value="Aldolase_II"/>
    <property type="match status" value="1"/>
</dbReference>
<dbReference type="Pfam" id="PF00596">
    <property type="entry name" value="Aldolase_II"/>
    <property type="match status" value="1"/>
</dbReference>
<dbReference type="Gene3D" id="3.40.225.10">
    <property type="entry name" value="Class II aldolase/adducin N-terminal domain"/>
    <property type="match status" value="1"/>
</dbReference>
<keyword evidence="5" id="KW-1185">Reference proteome</keyword>
<reference evidence="4 5" key="1">
    <citation type="journal article" date="2021" name="ISME Commun">
        <title>Automated analysis of genomic sequences facilitates high-throughput and comprehensive description of bacteria.</title>
        <authorList>
            <person name="Hitch T.C.A."/>
        </authorList>
    </citation>
    <scope>NUCLEOTIDE SEQUENCE [LARGE SCALE GENOMIC DNA]</scope>
    <source>
        <strain evidence="4 5">H2_18</strain>
    </source>
</reference>
<dbReference type="EMBL" id="JAOQJX010000006">
    <property type="protein sequence ID" value="MCU6747158.1"/>
    <property type="molecule type" value="Genomic_DNA"/>
</dbReference>
<feature type="domain" description="Class II aldolase/adducin N-terminal" evidence="3">
    <location>
        <begin position="11"/>
        <end position="196"/>
    </location>
</feature>
<evidence type="ECO:0000313" key="5">
    <source>
        <dbReference type="Proteomes" id="UP001652394"/>
    </source>
</evidence>
<dbReference type="InterPro" id="IPR050197">
    <property type="entry name" value="Aldolase_class_II_sugar_metab"/>
</dbReference>
<comment type="caution">
    <text evidence="4">The sequence shown here is derived from an EMBL/GenBank/DDBJ whole genome shotgun (WGS) entry which is preliminary data.</text>
</comment>
<evidence type="ECO:0000256" key="2">
    <source>
        <dbReference type="ARBA" id="ARBA00023239"/>
    </source>
</evidence>
<dbReference type="InterPro" id="IPR001303">
    <property type="entry name" value="Aldolase_II/adducin_N"/>
</dbReference>
<keyword evidence="1" id="KW-0479">Metal-binding</keyword>
<evidence type="ECO:0000259" key="3">
    <source>
        <dbReference type="SMART" id="SM01007"/>
    </source>
</evidence>
<gene>
    <name evidence="4" type="ORF">OCV51_05750</name>
</gene>
<proteinExistence type="predicted"/>
<organism evidence="4 5">
    <name type="scientific">Faecalicatena acetigenes</name>
    <dbReference type="NCBI Taxonomy" id="2981790"/>
    <lineage>
        <taxon>Bacteria</taxon>
        <taxon>Bacillati</taxon>
        <taxon>Bacillota</taxon>
        <taxon>Clostridia</taxon>
        <taxon>Lachnospirales</taxon>
        <taxon>Lachnospiraceae</taxon>
        <taxon>Faecalicatena</taxon>
    </lineage>
</organism>
<keyword evidence="2" id="KW-0456">Lyase</keyword>
<dbReference type="InterPro" id="IPR036409">
    <property type="entry name" value="Aldolase_II/adducin_N_sf"/>
</dbReference>
<dbReference type="PANTHER" id="PTHR22789:SF0">
    <property type="entry name" value="3-OXO-TETRONATE 4-PHOSPHATE DECARBOXYLASE-RELATED"/>
    <property type="match status" value="1"/>
</dbReference>